<dbReference type="InterPro" id="IPR036273">
    <property type="entry name" value="CRAL/TRIO_N_dom_sf"/>
</dbReference>
<proteinExistence type="predicted"/>
<gene>
    <name evidence="2" type="ORF">SISNIDRAFT_551415</name>
</gene>
<protein>
    <submittedName>
        <fullName evidence="2">CRAL/TRIO domain-containing protein</fullName>
    </submittedName>
</protein>
<dbReference type="SMART" id="SM01100">
    <property type="entry name" value="CRAL_TRIO_N"/>
    <property type="match status" value="1"/>
</dbReference>
<dbReference type="InterPro" id="IPR011074">
    <property type="entry name" value="CRAL/TRIO_N_dom"/>
</dbReference>
<dbReference type="CDD" id="cd00170">
    <property type="entry name" value="SEC14"/>
    <property type="match status" value="1"/>
</dbReference>
<dbReference type="InterPro" id="IPR036865">
    <property type="entry name" value="CRAL-TRIO_dom_sf"/>
</dbReference>
<dbReference type="PANTHER" id="PTHR45657">
    <property type="entry name" value="CRAL-TRIO DOMAIN-CONTAINING PROTEIN YKL091C-RELATED"/>
    <property type="match status" value="1"/>
</dbReference>
<sequence>MENATTTSSPALTESQAEALQRFRSELWAEKILRDGDSIGTDDDTLLRFLRARKWNVTASKEMISACQLWRKSVEGKGIDALYREMDPFDFPQRDIVFTYWSMYYHNVDKTGRPINIQHLGSINLPALYEHVTPEKHWRSIFLTAEGLMREILPAASRKAGRHINNGLCIVDLKGFTLSQFWQMRDLVKKSFQVSQDYYPETMGKLIVINAPTSFTYIWGIVKRWLAQETVNKVEILGNAYLEDLLKEIDVDALPASLGGTCECKGLGGCVLSNVGPWLDERRSREATVEPVVKE</sequence>
<dbReference type="Proteomes" id="UP000076722">
    <property type="component" value="Unassembled WGS sequence"/>
</dbReference>
<dbReference type="Pfam" id="PF03765">
    <property type="entry name" value="CRAL_TRIO_N"/>
    <property type="match status" value="1"/>
</dbReference>
<reference evidence="2 3" key="1">
    <citation type="journal article" date="2016" name="Mol. Biol. Evol.">
        <title>Comparative Genomics of Early-Diverging Mushroom-Forming Fungi Provides Insights into the Origins of Lignocellulose Decay Capabilities.</title>
        <authorList>
            <person name="Nagy L.G."/>
            <person name="Riley R."/>
            <person name="Tritt A."/>
            <person name="Adam C."/>
            <person name="Daum C."/>
            <person name="Floudas D."/>
            <person name="Sun H."/>
            <person name="Yadav J.S."/>
            <person name="Pangilinan J."/>
            <person name="Larsson K.H."/>
            <person name="Matsuura K."/>
            <person name="Barry K."/>
            <person name="Labutti K."/>
            <person name="Kuo R."/>
            <person name="Ohm R.A."/>
            <person name="Bhattacharya S.S."/>
            <person name="Shirouzu T."/>
            <person name="Yoshinaga Y."/>
            <person name="Martin F.M."/>
            <person name="Grigoriev I.V."/>
            <person name="Hibbett D.S."/>
        </authorList>
    </citation>
    <scope>NUCLEOTIDE SEQUENCE [LARGE SCALE GENOMIC DNA]</scope>
    <source>
        <strain evidence="2 3">HHB9708</strain>
    </source>
</reference>
<accession>A0A164RKQ2</accession>
<dbReference type="Gene3D" id="1.10.8.20">
    <property type="entry name" value="N-terminal domain of phosphatidylinositol transfer protein sec14p"/>
    <property type="match status" value="1"/>
</dbReference>
<dbReference type="PANTHER" id="PTHR45657:SF1">
    <property type="entry name" value="CRAL-TRIO DOMAIN-CONTAINING PROTEIN YKL091C-RELATED"/>
    <property type="match status" value="1"/>
</dbReference>
<dbReference type="InterPro" id="IPR051026">
    <property type="entry name" value="PI/PC_transfer"/>
</dbReference>
<name>A0A164RKQ2_9AGAM</name>
<evidence type="ECO:0000313" key="3">
    <source>
        <dbReference type="Proteomes" id="UP000076722"/>
    </source>
</evidence>
<evidence type="ECO:0000259" key="1">
    <source>
        <dbReference type="PROSITE" id="PS50191"/>
    </source>
</evidence>
<dbReference type="InterPro" id="IPR001251">
    <property type="entry name" value="CRAL-TRIO_dom"/>
</dbReference>
<dbReference type="AlphaFoldDB" id="A0A164RKQ2"/>
<dbReference type="STRING" id="1314777.A0A164RKQ2"/>
<dbReference type="SUPFAM" id="SSF52087">
    <property type="entry name" value="CRAL/TRIO domain"/>
    <property type="match status" value="1"/>
</dbReference>
<keyword evidence="3" id="KW-1185">Reference proteome</keyword>
<dbReference type="Gene3D" id="3.40.525.10">
    <property type="entry name" value="CRAL-TRIO lipid binding domain"/>
    <property type="match status" value="1"/>
</dbReference>
<dbReference type="SUPFAM" id="SSF46938">
    <property type="entry name" value="CRAL/TRIO N-terminal domain"/>
    <property type="match status" value="1"/>
</dbReference>
<dbReference type="EMBL" id="KV419420">
    <property type="protein sequence ID" value="KZS90646.1"/>
    <property type="molecule type" value="Genomic_DNA"/>
</dbReference>
<evidence type="ECO:0000313" key="2">
    <source>
        <dbReference type="EMBL" id="KZS90646.1"/>
    </source>
</evidence>
<dbReference type="OrthoDB" id="1434354at2759"/>
<dbReference type="PROSITE" id="PS50191">
    <property type="entry name" value="CRAL_TRIO"/>
    <property type="match status" value="1"/>
</dbReference>
<feature type="domain" description="CRAL-TRIO" evidence="1">
    <location>
        <begin position="93"/>
        <end position="266"/>
    </location>
</feature>
<organism evidence="2 3">
    <name type="scientific">Sistotremastrum niveocremeum HHB9708</name>
    <dbReference type="NCBI Taxonomy" id="1314777"/>
    <lineage>
        <taxon>Eukaryota</taxon>
        <taxon>Fungi</taxon>
        <taxon>Dikarya</taxon>
        <taxon>Basidiomycota</taxon>
        <taxon>Agaricomycotina</taxon>
        <taxon>Agaricomycetes</taxon>
        <taxon>Sistotremastrales</taxon>
        <taxon>Sistotremastraceae</taxon>
        <taxon>Sertulicium</taxon>
        <taxon>Sertulicium niveocremeum</taxon>
    </lineage>
</organism>
<dbReference type="SMART" id="SM00516">
    <property type="entry name" value="SEC14"/>
    <property type="match status" value="1"/>
</dbReference>
<dbReference type="Pfam" id="PF00650">
    <property type="entry name" value="CRAL_TRIO"/>
    <property type="match status" value="1"/>
</dbReference>